<accession>A0A644ZUX2</accession>
<protein>
    <submittedName>
        <fullName evidence="6">NAD(P)H-quinone oxidoreductase subunit I, chloroplastic</fullName>
        <ecNumber evidence="6">1.6.5.11</ecNumber>
    </submittedName>
</protein>
<dbReference type="InterPro" id="IPR017896">
    <property type="entry name" value="4Fe4S_Fe-S-bd"/>
</dbReference>
<dbReference type="GO" id="GO:0016491">
    <property type="term" value="F:oxidoreductase activity"/>
    <property type="evidence" value="ECO:0007669"/>
    <property type="project" value="UniProtKB-KW"/>
</dbReference>
<dbReference type="PROSITE" id="PS00198">
    <property type="entry name" value="4FE4S_FER_1"/>
    <property type="match status" value="1"/>
</dbReference>
<dbReference type="InterPro" id="IPR017900">
    <property type="entry name" value="4Fe4S_Fe_S_CS"/>
</dbReference>
<evidence type="ECO:0000256" key="1">
    <source>
        <dbReference type="ARBA" id="ARBA00022485"/>
    </source>
</evidence>
<dbReference type="InterPro" id="IPR007160">
    <property type="entry name" value="DUF362"/>
</dbReference>
<evidence type="ECO:0000256" key="4">
    <source>
        <dbReference type="ARBA" id="ARBA00023014"/>
    </source>
</evidence>
<evidence type="ECO:0000259" key="5">
    <source>
        <dbReference type="PROSITE" id="PS51379"/>
    </source>
</evidence>
<dbReference type="PANTHER" id="PTHR24960:SF76">
    <property type="entry name" value="4FE-4S FERREDOXIN-TYPE DOMAIN-CONTAINING PROTEIN"/>
    <property type="match status" value="1"/>
</dbReference>
<dbReference type="Gene3D" id="3.30.70.20">
    <property type="match status" value="1"/>
</dbReference>
<dbReference type="GO" id="GO:0046872">
    <property type="term" value="F:metal ion binding"/>
    <property type="evidence" value="ECO:0007669"/>
    <property type="project" value="UniProtKB-KW"/>
</dbReference>
<dbReference type="EMBL" id="VSSQ01010507">
    <property type="protein sequence ID" value="MPM44516.1"/>
    <property type="molecule type" value="Genomic_DNA"/>
</dbReference>
<keyword evidence="6" id="KW-0560">Oxidoreductase</keyword>
<name>A0A644ZUX2_9ZZZZ</name>
<dbReference type="SUPFAM" id="SSF54862">
    <property type="entry name" value="4Fe-4S ferredoxins"/>
    <property type="match status" value="1"/>
</dbReference>
<dbReference type="PROSITE" id="PS51379">
    <property type="entry name" value="4FE4S_FER_2"/>
    <property type="match status" value="2"/>
</dbReference>
<sequence length="379" mass="41347">MSEVVLLHCASYDSVEVCAAVERGILLLGGIERFVKRGEKILLKPNWLSADLPEKCVTTHPSVFRAVASQFLQAGAVLSYGDSPGFQPPETAAKKTGCADVAEELKIPLADLRAGREVHYPEGRQNKKFTIANAVLDCDGVISLPKMKTHAFQRVTGAVKNQFGCVPGTLKSEFHVKIPDAAAFANMLIDLTACIRPRLYIMDAVQAMEGNGPRGGTLKQMNAILFSTDPIALDAVMCRLMNLDPALVLTNLAGKEFGLGTYLDEEITLLGDPIEPMIAKDYNVNRLANESAEKTRKSSAFKSAITPRPYIVAEQCVRCGICVNACPVTPKAVNWHDGDKSKPPSYQYDRCIRCYCCQEMCPESAIQIKVPLLRRIIGG</sequence>
<keyword evidence="3" id="KW-0408">Iron</keyword>
<feature type="domain" description="4Fe-4S ferredoxin-type" evidence="5">
    <location>
        <begin position="307"/>
        <end position="338"/>
    </location>
</feature>
<dbReference type="Pfam" id="PF04015">
    <property type="entry name" value="DUF362"/>
    <property type="match status" value="1"/>
</dbReference>
<comment type="caution">
    <text evidence="6">The sequence shown here is derived from an EMBL/GenBank/DDBJ whole genome shotgun (WGS) entry which is preliminary data.</text>
</comment>
<dbReference type="GO" id="GO:0051539">
    <property type="term" value="F:4 iron, 4 sulfur cluster binding"/>
    <property type="evidence" value="ECO:0007669"/>
    <property type="project" value="UniProtKB-KW"/>
</dbReference>
<dbReference type="PANTHER" id="PTHR24960">
    <property type="entry name" value="PHOTOSYSTEM I IRON-SULFUR CENTER-RELATED"/>
    <property type="match status" value="1"/>
</dbReference>
<evidence type="ECO:0000313" key="6">
    <source>
        <dbReference type="EMBL" id="MPM44516.1"/>
    </source>
</evidence>
<dbReference type="InterPro" id="IPR050157">
    <property type="entry name" value="PSI_iron-sulfur_center"/>
</dbReference>
<dbReference type="Pfam" id="PF13237">
    <property type="entry name" value="Fer4_10"/>
    <property type="match status" value="1"/>
</dbReference>
<reference evidence="6" key="1">
    <citation type="submission" date="2019-08" db="EMBL/GenBank/DDBJ databases">
        <authorList>
            <person name="Kucharzyk K."/>
            <person name="Murdoch R.W."/>
            <person name="Higgins S."/>
            <person name="Loffler F."/>
        </authorList>
    </citation>
    <scope>NUCLEOTIDE SEQUENCE</scope>
</reference>
<organism evidence="6">
    <name type="scientific">bioreactor metagenome</name>
    <dbReference type="NCBI Taxonomy" id="1076179"/>
    <lineage>
        <taxon>unclassified sequences</taxon>
        <taxon>metagenomes</taxon>
        <taxon>ecological metagenomes</taxon>
    </lineage>
</organism>
<evidence type="ECO:0000256" key="2">
    <source>
        <dbReference type="ARBA" id="ARBA00022723"/>
    </source>
</evidence>
<evidence type="ECO:0000256" key="3">
    <source>
        <dbReference type="ARBA" id="ARBA00023004"/>
    </source>
</evidence>
<keyword evidence="4" id="KW-0411">Iron-sulfur</keyword>
<dbReference type="AlphaFoldDB" id="A0A644ZUX2"/>
<keyword evidence="2" id="KW-0479">Metal-binding</keyword>
<dbReference type="EC" id="1.6.5.11" evidence="6"/>
<keyword evidence="1" id="KW-0004">4Fe-4S</keyword>
<feature type="domain" description="4Fe-4S ferredoxin-type" evidence="5">
    <location>
        <begin position="342"/>
        <end position="371"/>
    </location>
</feature>
<gene>
    <name evidence="6" type="primary">ndhI_72</name>
    <name evidence="6" type="ORF">SDC9_91194</name>
</gene>
<proteinExistence type="predicted"/>